<comment type="caution">
    <text evidence="1">The sequence shown here is derived from an EMBL/GenBank/DDBJ whole genome shotgun (WGS) entry which is preliminary data.</text>
</comment>
<protein>
    <submittedName>
        <fullName evidence="1">Glutamine amidotransferase</fullName>
    </submittedName>
</protein>
<dbReference type="CDD" id="cd01745">
    <property type="entry name" value="GATase1_2"/>
    <property type="match status" value="1"/>
</dbReference>
<dbReference type="PROSITE" id="PS51273">
    <property type="entry name" value="GATASE_TYPE_1"/>
    <property type="match status" value="1"/>
</dbReference>
<dbReference type="EMBL" id="JARXVE010000002">
    <property type="protein sequence ID" value="MDH6195175.1"/>
    <property type="molecule type" value="Genomic_DNA"/>
</dbReference>
<dbReference type="InterPro" id="IPR044668">
    <property type="entry name" value="PuuD-like"/>
</dbReference>
<proteinExistence type="predicted"/>
<dbReference type="InterPro" id="IPR011697">
    <property type="entry name" value="Peptidase_C26"/>
</dbReference>
<dbReference type="SUPFAM" id="SSF52317">
    <property type="entry name" value="Class I glutamine amidotransferase-like"/>
    <property type="match status" value="1"/>
</dbReference>
<reference evidence="1 2" key="1">
    <citation type="submission" date="2023-04" db="EMBL/GenBank/DDBJ databases">
        <title>Forest soil microbial communities from Buena Vista Peninsula, Colon Province, Panama.</title>
        <authorList>
            <person name="Bouskill N."/>
        </authorList>
    </citation>
    <scope>NUCLEOTIDE SEQUENCE [LARGE SCALE GENOMIC DNA]</scope>
    <source>
        <strain evidence="1 2">AC80</strain>
    </source>
</reference>
<dbReference type="InterPro" id="IPR029062">
    <property type="entry name" value="Class_I_gatase-like"/>
</dbReference>
<name>A0ABT6KYS6_9MYCO</name>
<evidence type="ECO:0000313" key="2">
    <source>
        <dbReference type="Proteomes" id="UP001160130"/>
    </source>
</evidence>
<keyword evidence="1" id="KW-0315">Glutamine amidotransferase</keyword>
<dbReference type="PANTHER" id="PTHR43235:SF1">
    <property type="entry name" value="GLUTAMINE AMIDOTRANSFERASE PB2B2.05-RELATED"/>
    <property type="match status" value="1"/>
</dbReference>
<dbReference type="Pfam" id="PF07722">
    <property type="entry name" value="Peptidase_C26"/>
    <property type="match status" value="1"/>
</dbReference>
<evidence type="ECO:0000313" key="1">
    <source>
        <dbReference type="EMBL" id="MDH6195175.1"/>
    </source>
</evidence>
<organism evidence="1 2">
    <name type="scientific">Mycolicibacterium frederiksbergense</name>
    <dbReference type="NCBI Taxonomy" id="117567"/>
    <lineage>
        <taxon>Bacteria</taxon>
        <taxon>Bacillati</taxon>
        <taxon>Actinomycetota</taxon>
        <taxon>Actinomycetes</taxon>
        <taxon>Mycobacteriales</taxon>
        <taxon>Mycobacteriaceae</taxon>
        <taxon>Mycolicibacterium</taxon>
    </lineage>
</organism>
<sequence length="244" mass="25925">MRPLIGICGVSATAAWGFWRQDAVLAAHTYLDAIERAGGQPLVLPPSPNADAGQLLGILDGLLLAGGTDIEPECYGSAATERMEETNPTRDSFELRIATAALERDIPILGICRGLQILNVATGGTLHQHLLDAGFAEHRPAPGRLDHATHHAVEVDVDCLLGRSGFAGVREVNSHHHQGVATVGAGGRVTARSIPDGAVESVEWPERRFALGVQWHPEYQPMTEIFDAFVGAAACANTSCTERS</sequence>
<dbReference type="RefSeq" id="WP_280831785.1">
    <property type="nucleotide sequence ID" value="NZ_JARXVE010000002.1"/>
</dbReference>
<keyword evidence="2" id="KW-1185">Reference proteome</keyword>
<dbReference type="Proteomes" id="UP001160130">
    <property type="component" value="Unassembled WGS sequence"/>
</dbReference>
<dbReference type="PANTHER" id="PTHR43235">
    <property type="entry name" value="GLUTAMINE AMIDOTRANSFERASE PB2B2.05-RELATED"/>
    <property type="match status" value="1"/>
</dbReference>
<dbReference type="Gene3D" id="3.40.50.880">
    <property type="match status" value="1"/>
</dbReference>
<accession>A0ABT6KYS6</accession>
<gene>
    <name evidence="1" type="ORF">M2272_001804</name>
</gene>